<dbReference type="InterPro" id="IPR008490">
    <property type="entry name" value="Transposase_InsH_N"/>
</dbReference>
<dbReference type="Pfam" id="PF05598">
    <property type="entry name" value="DUF772"/>
    <property type="match status" value="1"/>
</dbReference>
<dbReference type="Proteomes" id="UP000377595">
    <property type="component" value="Unassembled WGS sequence"/>
</dbReference>
<keyword evidence="4" id="KW-1185">Reference proteome</keyword>
<evidence type="ECO:0000256" key="1">
    <source>
        <dbReference type="SAM" id="MobiDB-lite"/>
    </source>
</evidence>
<proteinExistence type="predicted"/>
<accession>A0A5M3XBL2</accession>
<evidence type="ECO:0000313" key="3">
    <source>
        <dbReference type="EMBL" id="GES17579.1"/>
    </source>
</evidence>
<name>A0A5M3XBL2_9ACTN</name>
<organism evidence="3 4">
    <name type="scientific">Acrocarpospora pleiomorpha</name>
    <dbReference type="NCBI Taxonomy" id="90975"/>
    <lineage>
        <taxon>Bacteria</taxon>
        <taxon>Bacillati</taxon>
        <taxon>Actinomycetota</taxon>
        <taxon>Actinomycetes</taxon>
        <taxon>Streptosporangiales</taxon>
        <taxon>Streptosporangiaceae</taxon>
        <taxon>Acrocarpospora</taxon>
    </lineage>
</organism>
<protein>
    <recommendedName>
        <fullName evidence="2">Transposase InsH N-terminal domain-containing protein</fullName>
    </recommendedName>
</protein>
<feature type="domain" description="Transposase InsH N-terminal" evidence="2">
    <location>
        <begin position="38"/>
        <end position="100"/>
    </location>
</feature>
<comment type="caution">
    <text evidence="3">The sequence shown here is derived from an EMBL/GenBank/DDBJ whole genome shotgun (WGS) entry which is preliminary data.</text>
</comment>
<dbReference type="PANTHER" id="PTHR35604">
    <property type="entry name" value="TRANSPOSASE INSH FOR INSERTION SEQUENCE ELEMENT IS5A-RELATED"/>
    <property type="match status" value="1"/>
</dbReference>
<feature type="compositionally biased region" description="Low complexity" evidence="1">
    <location>
        <begin position="128"/>
        <end position="143"/>
    </location>
</feature>
<sequence>MRPRAWQPPVELSPAEQTIIKAIKRAKLFVFLRLHRHELFDDAFQDELAGMYHDAVKGQPPVPPAQLALALILQAYAGVSDDEVIEATIMDRRWQLVLDCLNTERAPFARAPWSASARCISPPRPARPARCASAAPPASGAAA</sequence>
<evidence type="ECO:0000259" key="2">
    <source>
        <dbReference type="Pfam" id="PF05598"/>
    </source>
</evidence>
<evidence type="ECO:0000313" key="4">
    <source>
        <dbReference type="Proteomes" id="UP000377595"/>
    </source>
</evidence>
<reference evidence="3 4" key="1">
    <citation type="submission" date="2019-10" db="EMBL/GenBank/DDBJ databases">
        <title>Whole genome shotgun sequence of Acrocarpospora pleiomorpha NBRC 16267.</title>
        <authorList>
            <person name="Ichikawa N."/>
            <person name="Kimura A."/>
            <person name="Kitahashi Y."/>
            <person name="Komaki H."/>
            <person name="Oguchi A."/>
        </authorList>
    </citation>
    <scope>NUCLEOTIDE SEQUENCE [LARGE SCALE GENOMIC DNA]</scope>
    <source>
        <strain evidence="3 4">NBRC 16267</strain>
    </source>
</reference>
<feature type="region of interest" description="Disordered" evidence="1">
    <location>
        <begin position="123"/>
        <end position="143"/>
    </location>
</feature>
<dbReference type="EMBL" id="BLAF01000004">
    <property type="protein sequence ID" value="GES17579.1"/>
    <property type="molecule type" value="Genomic_DNA"/>
</dbReference>
<dbReference type="AlphaFoldDB" id="A0A5M3XBL2"/>
<dbReference type="PANTHER" id="PTHR35604:SF2">
    <property type="entry name" value="TRANSPOSASE INSH FOR INSERTION SEQUENCE ELEMENT IS5A-RELATED"/>
    <property type="match status" value="1"/>
</dbReference>
<gene>
    <name evidence="3" type="ORF">Aple_004740</name>
</gene>